<reference evidence="1 2" key="1">
    <citation type="submission" date="2016-10" db="EMBL/GenBank/DDBJ databases">
        <title>The genome of Paramicrosporidium saccamoebae is the missing link in understanding Cryptomycota and Microsporidia evolution.</title>
        <authorList>
            <person name="Quandt C.A."/>
            <person name="Beaudet D."/>
            <person name="Corsaro D."/>
            <person name="Michel R."/>
            <person name="Corradi N."/>
            <person name="James T."/>
        </authorList>
    </citation>
    <scope>NUCLEOTIDE SEQUENCE [LARGE SCALE GENOMIC DNA]</scope>
    <source>
        <strain evidence="1 2">KSL3</strain>
    </source>
</reference>
<comment type="caution">
    <text evidence="1">The sequence shown here is derived from an EMBL/GenBank/DDBJ whole genome shotgun (WGS) entry which is preliminary data.</text>
</comment>
<evidence type="ECO:0000313" key="1">
    <source>
        <dbReference type="EMBL" id="PJF16597.1"/>
    </source>
</evidence>
<sequence>MLFLLLLHSVAALSITFEPHTLARDTPARSIGLVFKTFRINPKNLKTVADILLYDGFHYGHHFNVLESVNRWSQYQFYVGYTELHGTIFSPPKLACNPPLEFSPTKGYTGAIFGPYNYPPEMDFDPGALRQMLKYGITHQVSDMQSLSLFEQFIGMSRTKEAQWLLRRLTAREVFPELLAIFLEGCKNTILSSYLHQDLEPDERLIRHLNVHLAKFSHKGILTRRKKNRLEESSFFLDSNGPHFKLNTIARRLLAYTNNNCSHRDSAAQATDFGELFEGLKTYASDTRAYWGMMITLIAESFVMKSVSTEQPNDAVNWLLSKDTQFFPILPMKLLVSRMPQLADKVSSRYFPITQCELLPRMRHWMEAKVIQVTKDSIDSEARSVEEMKWLFLDHINVGVWPVNLYCSRNGNLMDWTIERANCILESDIFDNMSQSCLQSYDLVEEAMILVFGVIPYLLFERRRVNLEKFLPFQLKTWSDVFTHLKTMCDGDPRLATQAQEVLSLSLISDYFSLDEIRTLIG</sequence>
<protein>
    <submittedName>
        <fullName evidence="1">Uncharacterized protein</fullName>
    </submittedName>
</protein>
<organism evidence="1 2">
    <name type="scientific">Paramicrosporidium saccamoebae</name>
    <dbReference type="NCBI Taxonomy" id="1246581"/>
    <lineage>
        <taxon>Eukaryota</taxon>
        <taxon>Fungi</taxon>
        <taxon>Fungi incertae sedis</taxon>
        <taxon>Cryptomycota</taxon>
        <taxon>Cryptomycota incertae sedis</taxon>
        <taxon>Paramicrosporidium</taxon>
    </lineage>
</organism>
<dbReference type="AlphaFoldDB" id="A0A2H9TFP2"/>
<gene>
    <name evidence="1" type="ORF">PSACC_03567</name>
</gene>
<dbReference type="Proteomes" id="UP000240830">
    <property type="component" value="Unassembled WGS sequence"/>
</dbReference>
<accession>A0A2H9TFP2</accession>
<name>A0A2H9TFP2_9FUNG</name>
<keyword evidence="2" id="KW-1185">Reference proteome</keyword>
<dbReference type="EMBL" id="MTSL01000213">
    <property type="protein sequence ID" value="PJF16597.1"/>
    <property type="molecule type" value="Genomic_DNA"/>
</dbReference>
<proteinExistence type="predicted"/>
<evidence type="ECO:0000313" key="2">
    <source>
        <dbReference type="Proteomes" id="UP000240830"/>
    </source>
</evidence>